<evidence type="ECO:0000256" key="7">
    <source>
        <dbReference type="SAM" id="Phobius"/>
    </source>
</evidence>
<evidence type="ECO:0000256" key="4">
    <source>
        <dbReference type="ARBA" id="ARBA00022692"/>
    </source>
</evidence>
<dbReference type="AlphaFoldDB" id="A0A5J5I525"/>
<dbReference type="InterPro" id="IPR002524">
    <property type="entry name" value="Cation_efflux"/>
</dbReference>
<dbReference type="PANTHER" id="PTHR43840:SF50">
    <property type="entry name" value="MANGANESE EFFLUX SYSTEM PROTEIN MNES"/>
    <property type="match status" value="1"/>
</dbReference>
<evidence type="ECO:0000259" key="9">
    <source>
        <dbReference type="Pfam" id="PF16916"/>
    </source>
</evidence>
<keyword evidence="4 7" id="KW-0812">Transmembrane</keyword>
<evidence type="ECO:0000313" key="11">
    <source>
        <dbReference type="Proteomes" id="UP000326671"/>
    </source>
</evidence>
<dbReference type="InterPro" id="IPR027469">
    <property type="entry name" value="Cation_efflux_TMD_sf"/>
</dbReference>
<evidence type="ECO:0000256" key="6">
    <source>
        <dbReference type="ARBA" id="ARBA00023136"/>
    </source>
</evidence>
<dbReference type="Pfam" id="PF01545">
    <property type="entry name" value="Cation_efflux"/>
    <property type="match status" value="1"/>
</dbReference>
<dbReference type="SUPFAM" id="SSF161111">
    <property type="entry name" value="Cation efflux protein transmembrane domain-like"/>
    <property type="match status" value="1"/>
</dbReference>
<dbReference type="Gene3D" id="3.30.70.1350">
    <property type="entry name" value="Cation efflux protein, cytoplasmic domain"/>
    <property type="match status" value="1"/>
</dbReference>
<feature type="transmembrane region" description="Helical" evidence="7">
    <location>
        <begin position="158"/>
        <end position="176"/>
    </location>
</feature>
<dbReference type="Pfam" id="PF16916">
    <property type="entry name" value="ZT_dimer"/>
    <property type="match status" value="1"/>
</dbReference>
<gene>
    <name evidence="10" type="ORF">F4V44_00865</name>
</gene>
<feature type="transmembrane region" description="Helical" evidence="7">
    <location>
        <begin position="12"/>
        <end position="31"/>
    </location>
</feature>
<organism evidence="10 11">
    <name type="scientific">Niallia endozanthoxylica</name>
    <dbReference type="NCBI Taxonomy" id="2036016"/>
    <lineage>
        <taxon>Bacteria</taxon>
        <taxon>Bacillati</taxon>
        <taxon>Bacillota</taxon>
        <taxon>Bacilli</taxon>
        <taxon>Bacillales</taxon>
        <taxon>Bacillaceae</taxon>
        <taxon>Niallia</taxon>
    </lineage>
</organism>
<feature type="domain" description="Cation efflux protein cytoplasmic" evidence="9">
    <location>
        <begin position="217"/>
        <end position="287"/>
    </location>
</feature>
<proteinExistence type="inferred from homology"/>
<keyword evidence="5 7" id="KW-1133">Transmembrane helix</keyword>
<feature type="transmembrane region" description="Helical" evidence="7">
    <location>
        <begin position="82"/>
        <end position="100"/>
    </location>
</feature>
<comment type="caution">
    <text evidence="10">The sequence shown here is derived from an EMBL/GenBank/DDBJ whole genome shotgun (WGS) entry which is preliminary data.</text>
</comment>
<dbReference type="InterPro" id="IPR058533">
    <property type="entry name" value="Cation_efflux_TM"/>
</dbReference>
<keyword evidence="6 7" id="KW-0472">Membrane</keyword>
<accession>A0A5J5I525</accession>
<dbReference type="EMBL" id="VYKL01000004">
    <property type="protein sequence ID" value="KAA9031629.1"/>
    <property type="molecule type" value="Genomic_DNA"/>
</dbReference>
<dbReference type="InterPro" id="IPR027470">
    <property type="entry name" value="Cation_efflux_CTD"/>
</dbReference>
<evidence type="ECO:0000256" key="1">
    <source>
        <dbReference type="ARBA" id="ARBA00004141"/>
    </source>
</evidence>
<protein>
    <submittedName>
        <fullName evidence="10">Cation transporter</fullName>
    </submittedName>
</protein>
<dbReference type="InterPro" id="IPR050291">
    <property type="entry name" value="CDF_Transporter"/>
</dbReference>
<evidence type="ECO:0000256" key="5">
    <source>
        <dbReference type="ARBA" id="ARBA00022989"/>
    </source>
</evidence>
<comment type="similarity">
    <text evidence="2">Belongs to the cation diffusion facilitator (CDF) transporter (TC 2.A.4) family.</text>
</comment>
<evidence type="ECO:0000313" key="10">
    <source>
        <dbReference type="EMBL" id="KAA9031629.1"/>
    </source>
</evidence>
<keyword evidence="11" id="KW-1185">Reference proteome</keyword>
<reference evidence="10 11" key="1">
    <citation type="submission" date="2019-09" db="EMBL/GenBank/DDBJ databases">
        <title>Whole genome sequences of isolates from the Mars Exploration Rovers.</title>
        <authorList>
            <person name="Seuylemezian A."/>
            <person name="Vaishampayan P."/>
        </authorList>
    </citation>
    <scope>NUCLEOTIDE SEQUENCE [LARGE SCALE GENOMIC DNA]</scope>
    <source>
        <strain evidence="10 11">MER_TA_151</strain>
    </source>
</reference>
<evidence type="ECO:0000259" key="8">
    <source>
        <dbReference type="Pfam" id="PF01545"/>
    </source>
</evidence>
<dbReference type="InterPro" id="IPR036837">
    <property type="entry name" value="Cation_efflux_CTD_sf"/>
</dbReference>
<dbReference type="FunFam" id="1.20.1510.10:FF:000006">
    <property type="entry name" value="Divalent cation efflux transporter"/>
    <property type="match status" value="1"/>
</dbReference>
<name>A0A5J5I525_9BACI</name>
<sequence>MDANTQLKLAERGAWISIFTYVILAVLKLYIGKMGHSEGLTADGLNNTTDVISSIAILIGLKISQKPPDEDHTYGHYRAESIASLIAAFIMMTIGLQVLIDGIQSIFREQAVTPDWLTAWVALFCAIIMYAVSLYNFRLSKKINSSSIKAVAYDNRSDALVSIGAFIGIAGTYIGIGFLDVLAAIIVGVIICKTAWQIFRDSSHALTDGFDTKLLYRMEETIIHTAGVKKVITVKARLQGNQILVDATICVDPHLNVIESHEITEKIEEQLKDKHHVSGSLIHIEPYQYVK</sequence>
<dbReference type="RefSeq" id="WP_150438095.1">
    <property type="nucleotide sequence ID" value="NZ_VYKL01000004.1"/>
</dbReference>
<dbReference type="SUPFAM" id="SSF160240">
    <property type="entry name" value="Cation efflux protein cytoplasmic domain-like"/>
    <property type="match status" value="1"/>
</dbReference>
<feature type="domain" description="Cation efflux protein transmembrane" evidence="8">
    <location>
        <begin position="15"/>
        <end position="206"/>
    </location>
</feature>
<evidence type="ECO:0000256" key="3">
    <source>
        <dbReference type="ARBA" id="ARBA00022448"/>
    </source>
</evidence>
<dbReference type="PANTHER" id="PTHR43840">
    <property type="entry name" value="MITOCHONDRIAL METAL TRANSPORTER 1-RELATED"/>
    <property type="match status" value="1"/>
</dbReference>
<comment type="subcellular location">
    <subcellularLocation>
        <location evidence="1">Membrane</location>
        <topology evidence="1">Multi-pass membrane protein</topology>
    </subcellularLocation>
</comment>
<dbReference type="GO" id="GO:0008324">
    <property type="term" value="F:monoatomic cation transmembrane transporter activity"/>
    <property type="evidence" value="ECO:0007669"/>
    <property type="project" value="InterPro"/>
</dbReference>
<dbReference type="Gene3D" id="1.20.1510.10">
    <property type="entry name" value="Cation efflux protein transmembrane domain"/>
    <property type="match status" value="1"/>
</dbReference>
<evidence type="ECO:0000256" key="2">
    <source>
        <dbReference type="ARBA" id="ARBA00008114"/>
    </source>
</evidence>
<dbReference type="OrthoDB" id="9806522at2"/>
<dbReference type="GO" id="GO:0016020">
    <property type="term" value="C:membrane"/>
    <property type="evidence" value="ECO:0007669"/>
    <property type="project" value="UniProtKB-SubCell"/>
</dbReference>
<dbReference type="Proteomes" id="UP000326671">
    <property type="component" value="Unassembled WGS sequence"/>
</dbReference>
<feature type="transmembrane region" description="Helical" evidence="7">
    <location>
        <begin position="120"/>
        <end position="137"/>
    </location>
</feature>
<keyword evidence="3" id="KW-0813">Transport</keyword>
<dbReference type="NCBIfam" id="TIGR01297">
    <property type="entry name" value="CDF"/>
    <property type="match status" value="1"/>
</dbReference>